<dbReference type="InterPro" id="IPR038377">
    <property type="entry name" value="Na/Glc_symporter_sf"/>
</dbReference>
<protein>
    <submittedName>
        <fullName evidence="8">Solute carrier family 5 (Sodium/myo-inositol cotransporter), member 3</fullName>
    </submittedName>
</protein>
<comment type="caution">
    <text evidence="8">The sequence shown here is derived from an EMBL/GenBank/DDBJ whole genome shotgun (WGS) entry which is preliminary data.</text>
</comment>
<dbReference type="Proteomes" id="UP000324629">
    <property type="component" value="Unassembled WGS sequence"/>
</dbReference>
<feature type="transmembrane region" description="Helical" evidence="7">
    <location>
        <begin position="250"/>
        <end position="271"/>
    </location>
</feature>
<dbReference type="Gene3D" id="1.20.1730.10">
    <property type="entry name" value="Sodium/glucose cotransporter"/>
    <property type="match status" value="2"/>
</dbReference>
<comment type="subcellular location">
    <subcellularLocation>
        <location evidence="1">Membrane</location>
        <topology evidence="1">Multi-pass membrane protein</topology>
    </subcellularLocation>
</comment>
<comment type="similarity">
    <text evidence="2 6">Belongs to the sodium:solute symporter (SSF) (TC 2.A.21) family.</text>
</comment>
<dbReference type="PANTHER" id="PTHR11819">
    <property type="entry name" value="SOLUTE CARRIER FAMILY 5"/>
    <property type="match status" value="1"/>
</dbReference>
<feature type="transmembrane region" description="Helical" evidence="7">
    <location>
        <begin position="427"/>
        <end position="449"/>
    </location>
</feature>
<feature type="transmembrane region" description="Helical" evidence="7">
    <location>
        <begin position="12"/>
        <end position="31"/>
    </location>
</feature>
<dbReference type="InterPro" id="IPR001734">
    <property type="entry name" value="Na/solute_symporter"/>
</dbReference>
<dbReference type="Pfam" id="PF00474">
    <property type="entry name" value="SSF"/>
    <property type="match status" value="3"/>
</dbReference>
<reference evidence="8 9" key="1">
    <citation type="journal article" date="2019" name="Gigascience">
        <title>Whole-genome sequence of the oriental lung fluke Paragonimus westermani.</title>
        <authorList>
            <person name="Oey H."/>
            <person name="Zakrzewski M."/>
            <person name="Narain K."/>
            <person name="Devi K.R."/>
            <person name="Agatsuma T."/>
            <person name="Nawaratna S."/>
            <person name="Gobert G.N."/>
            <person name="Jones M.K."/>
            <person name="Ragan M.A."/>
            <person name="McManus D.P."/>
            <person name="Krause L."/>
        </authorList>
    </citation>
    <scope>NUCLEOTIDE SEQUENCE [LARGE SCALE GENOMIC DNA]</scope>
    <source>
        <strain evidence="8 9">IND2009</strain>
    </source>
</reference>
<accession>A0A5J4NID4</accession>
<feature type="transmembrane region" description="Helical" evidence="7">
    <location>
        <begin position="387"/>
        <end position="407"/>
    </location>
</feature>
<keyword evidence="9" id="KW-1185">Reference proteome</keyword>
<dbReference type="PANTHER" id="PTHR11819:SF150">
    <property type="entry name" value="SODIUM_MYO-INOSITOL COTRANSPORTER"/>
    <property type="match status" value="1"/>
</dbReference>
<evidence type="ECO:0000256" key="2">
    <source>
        <dbReference type="ARBA" id="ARBA00006434"/>
    </source>
</evidence>
<dbReference type="GO" id="GO:0005886">
    <property type="term" value="C:plasma membrane"/>
    <property type="evidence" value="ECO:0007669"/>
    <property type="project" value="TreeGrafter"/>
</dbReference>
<dbReference type="AlphaFoldDB" id="A0A5J4NID4"/>
<feature type="transmembrane region" description="Helical" evidence="7">
    <location>
        <begin position="283"/>
        <end position="311"/>
    </location>
</feature>
<evidence type="ECO:0000313" key="8">
    <source>
        <dbReference type="EMBL" id="KAA3675263.1"/>
    </source>
</evidence>
<keyword evidence="4 7" id="KW-1133">Transmembrane helix</keyword>
<organism evidence="8 9">
    <name type="scientific">Paragonimus westermani</name>
    <dbReference type="NCBI Taxonomy" id="34504"/>
    <lineage>
        <taxon>Eukaryota</taxon>
        <taxon>Metazoa</taxon>
        <taxon>Spiralia</taxon>
        <taxon>Lophotrochozoa</taxon>
        <taxon>Platyhelminthes</taxon>
        <taxon>Trematoda</taxon>
        <taxon>Digenea</taxon>
        <taxon>Plagiorchiida</taxon>
        <taxon>Troglotremata</taxon>
        <taxon>Troglotrematidae</taxon>
        <taxon>Paragonimus</taxon>
    </lineage>
</organism>
<keyword evidence="3 7" id="KW-0812">Transmembrane</keyword>
<dbReference type="PROSITE" id="PS50283">
    <property type="entry name" value="NA_SOLUT_SYMP_3"/>
    <property type="match status" value="1"/>
</dbReference>
<evidence type="ECO:0000256" key="3">
    <source>
        <dbReference type="ARBA" id="ARBA00022692"/>
    </source>
</evidence>
<gene>
    <name evidence="8" type="ORF">DEA37_0006741</name>
</gene>
<feature type="transmembrane region" description="Helical" evidence="7">
    <location>
        <begin position="628"/>
        <end position="652"/>
    </location>
</feature>
<evidence type="ECO:0000256" key="6">
    <source>
        <dbReference type="RuleBase" id="RU362091"/>
    </source>
</evidence>
<evidence type="ECO:0000256" key="5">
    <source>
        <dbReference type="ARBA" id="ARBA00023136"/>
    </source>
</evidence>
<feature type="transmembrane region" description="Helical" evidence="7">
    <location>
        <begin position="37"/>
        <end position="57"/>
    </location>
</feature>
<dbReference type="GO" id="GO:0005412">
    <property type="term" value="F:D-glucose:sodium symporter activity"/>
    <property type="evidence" value="ECO:0007669"/>
    <property type="project" value="TreeGrafter"/>
</dbReference>
<dbReference type="EMBL" id="QNGE01002626">
    <property type="protein sequence ID" value="KAA3675263.1"/>
    <property type="molecule type" value="Genomic_DNA"/>
</dbReference>
<feature type="transmembrane region" description="Helical" evidence="7">
    <location>
        <begin position="211"/>
        <end position="229"/>
    </location>
</feature>
<name>A0A5J4NID4_9TREM</name>
<evidence type="ECO:0000256" key="7">
    <source>
        <dbReference type="SAM" id="Phobius"/>
    </source>
</evidence>
<feature type="transmembrane region" description="Helical" evidence="7">
    <location>
        <begin position="323"/>
        <end position="342"/>
    </location>
</feature>
<feature type="transmembrane region" description="Helical" evidence="7">
    <location>
        <begin position="354"/>
        <end position="375"/>
    </location>
</feature>
<evidence type="ECO:0000256" key="4">
    <source>
        <dbReference type="ARBA" id="ARBA00022989"/>
    </source>
</evidence>
<keyword evidence="5 7" id="KW-0472">Membrane</keyword>
<proteinExistence type="inferred from homology"/>
<sequence>MFVTQRGTVSGFFLAGRFMTWIPIGASLFASNIGSEHFIGLAGSGAASGIGVGAFELNQPYFFRSIFTRMRVKIELTPELARGLSSIATSGLGVLTCIHRKWGGLAAVLYTDTLQCFVMLIGAILLASLSFVRIGGFTGLVASYGQAIAHIDPQTANDADLLIVLANITLTTNITSRTELAAFPGVNPSLGCSLPSTKAFRLLREVNDPDMPWLGFILGQTPASIWYWCADQMMVQRVLSAKSLSHAQGATLMAGLIKQLPLFIMVIPGMISRVLFPRLRGLMLAVMLAALVSDLTSIFNSASTLFTVDIYGRFRKNPKESELMLVGRLFVVFLVLVSIAWIPVVQELQGSQLFIYIQEVGACLAPPIAAVYLLSILSRRCNEAGSFYSLLYGLLIGITRMILSVVYSGPVCGEPDDRPWIISQVHYMYFAVFSFLSTGILMTVISLLGKPPSTEQVHRLTYFTAWDPLVPALKVLDEQRADNLYTVVDEIPFSTGDMTALGNQVKSQGNAPSGPTEDLAPGHLEVKIKSASVETLHCACSCTTQSGFGQCALHALRWLCGCEDRPCTADVEENCLNCLCCGKTSVRGPSQKTRCLESGTYDRERDADDPAVRFQKIISLHQDPRAKVALTVGLIAIIIISLFGFIFFSVFFTRTEAGPIPLKANANATWSENVTEAIQILENVGVIRIV</sequence>
<feature type="transmembrane region" description="Helical" evidence="7">
    <location>
        <begin position="108"/>
        <end position="132"/>
    </location>
</feature>
<evidence type="ECO:0000256" key="1">
    <source>
        <dbReference type="ARBA" id="ARBA00004141"/>
    </source>
</evidence>
<evidence type="ECO:0000313" key="9">
    <source>
        <dbReference type="Proteomes" id="UP000324629"/>
    </source>
</evidence>